<dbReference type="PANTHER" id="PTHR36924:SF1">
    <property type="entry name" value="ANTITOXIN HIGA-1"/>
    <property type="match status" value="1"/>
</dbReference>
<name>A0A9N9GNW0_9GLOM</name>
<dbReference type="InterPro" id="IPR013430">
    <property type="entry name" value="Toxin_antidote_HigA"/>
</dbReference>
<evidence type="ECO:0000256" key="2">
    <source>
        <dbReference type="SAM" id="Coils"/>
    </source>
</evidence>
<feature type="compositionally biased region" description="Basic and acidic residues" evidence="3">
    <location>
        <begin position="616"/>
        <end position="644"/>
    </location>
</feature>
<feature type="region of interest" description="Disordered" evidence="3">
    <location>
        <begin position="1441"/>
        <end position="1470"/>
    </location>
</feature>
<dbReference type="GO" id="GO:0019867">
    <property type="term" value="C:outer membrane"/>
    <property type="evidence" value="ECO:0007669"/>
    <property type="project" value="InterPro"/>
</dbReference>
<organism evidence="4 5">
    <name type="scientific">Ambispora gerdemannii</name>
    <dbReference type="NCBI Taxonomy" id="144530"/>
    <lineage>
        <taxon>Eukaryota</taxon>
        <taxon>Fungi</taxon>
        <taxon>Fungi incertae sedis</taxon>
        <taxon>Mucoromycota</taxon>
        <taxon>Glomeromycotina</taxon>
        <taxon>Glomeromycetes</taxon>
        <taxon>Archaeosporales</taxon>
        <taxon>Ambisporaceae</taxon>
        <taxon>Ambispora</taxon>
    </lineage>
</organism>
<dbReference type="Gene3D" id="1.10.260.40">
    <property type="entry name" value="lambda repressor-like DNA-binding domains"/>
    <property type="match status" value="1"/>
</dbReference>
<comment type="caution">
    <text evidence="4">The sequence shown here is derived from an EMBL/GenBank/DDBJ whole genome shotgun (WGS) entry which is preliminary data.</text>
</comment>
<protein>
    <submittedName>
        <fullName evidence="4">6799_t:CDS:1</fullName>
    </submittedName>
</protein>
<feature type="region of interest" description="Disordered" evidence="3">
    <location>
        <begin position="1400"/>
        <end position="1425"/>
    </location>
</feature>
<feature type="region of interest" description="Disordered" evidence="3">
    <location>
        <begin position="1495"/>
        <end position="1517"/>
    </location>
</feature>
<dbReference type="EMBL" id="CAJVPL010002921">
    <property type="protein sequence ID" value="CAG8622441.1"/>
    <property type="molecule type" value="Genomic_DNA"/>
</dbReference>
<dbReference type="Proteomes" id="UP000789831">
    <property type="component" value="Unassembled WGS sequence"/>
</dbReference>
<dbReference type="InterPro" id="IPR010982">
    <property type="entry name" value="Lambda_DNA-bd_dom_sf"/>
</dbReference>
<feature type="compositionally biased region" description="Basic and acidic residues" evidence="3">
    <location>
        <begin position="1446"/>
        <end position="1461"/>
    </location>
</feature>
<dbReference type="OrthoDB" id="2415632at2759"/>
<evidence type="ECO:0000313" key="5">
    <source>
        <dbReference type="Proteomes" id="UP000789831"/>
    </source>
</evidence>
<feature type="compositionally biased region" description="Polar residues" evidence="3">
    <location>
        <begin position="645"/>
        <end position="659"/>
    </location>
</feature>
<feature type="compositionally biased region" description="Basic and acidic residues" evidence="3">
    <location>
        <begin position="593"/>
        <end position="605"/>
    </location>
</feature>
<dbReference type="SUPFAM" id="SSF58042">
    <property type="entry name" value="Outer membrane lipoprotein"/>
    <property type="match status" value="1"/>
</dbReference>
<keyword evidence="2" id="KW-0175">Coiled coil</keyword>
<dbReference type="PANTHER" id="PTHR36924">
    <property type="entry name" value="ANTITOXIN HIGA-1"/>
    <property type="match status" value="1"/>
</dbReference>
<evidence type="ECO:0000256" key="3">
    <source>
        <dbReference type="SAM" id="MobiDB-lite"/>
    </source>
</evidence>
<dbReference type="NCBIfam" id="TIGR02607">
    <property type="entry name" value="antidote_HigA"/>
    <property type="match status" value="1"/>
</dbReference>
<evidence type="ECO:0000256" key="1">
    <source>
        <dbReference type="ARBA" id="ARBA00023125"/>
    </source>
</evidence>
<gene>
    <name evidence="4" type="ORF">AGERDE_LOCUS10129</name>
</gene>
<feature type="coiled-coil region" evidence="2">
    <location>
        <begin position="6"/>
        <end position="47"/>
    </location>
</feature>
<keyword evidence="5" id="KW-1185">Reference proteome</keyword>
<feature type="compositionally biased region" description="Low complexity" evidence="3">
    <location>
        <begin position="660"/>
        <end position="673"/>
    </location>
</feature>
<feature type="compositionally biased region" description="Basic and acidic residues" evidence="3">
    <location>
        <begin position="674"/>
        <end position="683"/>
    </location>
</feature>
<accession>A0A9N9GNW0</accession>
<feature type="region of interest" description="Disordered" evidence="3">
    <location>
        <begin position="593"/>
        <end position="720"/>
    </location>
</feature>
<reference evidence="4" key="1">
    <citation type="submission" date="2021-06" db="EMBL/GenBank/DDBJ databases">
        <authorList>
            <person name="Kallberg Y."/>
            <person name="Tangrot J."/>
            <person name="Rosling A."/>
        </authorList>
    </citation>
    <scope>NUCLEOTIDE SEQUENCE</scope>
    <source>
        <strain evidence="4">MT106</strain>
    </source>
</reference>
<sequence>NQEKELKKLIRERINNQQTITKLQNQLKAQETELEQLNQSKTQELTNFKQKKENEKIITEFELISNIALSSSEKIEPIHPGEMLREEFLIPAKLTPKKLAQGINIPVEEMEDILEEKKDLSTDIACRLALYFAERAKEEVHPLPHAKETGKIAADAALDPDVYNKIYKGLKEGAKEGAKFALKTGVKLMAEPKKVLHTALGLAERAVSSIPLIGNALSFGLGTAKDALLDAKLETLSKNIQGLKEGLENLANSTAQALEGLRGEMTEALGEMGARQDELEQFTKAFQAEQEKVNQQVQKNIENIQETLKEHEKKIKDNSEKTFKQAIKLEDLRGELKDQIRVTNTNLDNLRKEQNETKQDFEKYKHQINEKTSKTEQAFEDLQADYTHHNKIIETQIKDNEEQLSEFQENLANVKYEQKKLNLEHQELAETLEEQVNLAREQINRLDFVVNEIEEIEEEFNQRISKIQREQLEQEEKVEEAVFAAKQATRKVDEIADKLEKHNKKIDKLEEKIKENKKATEEAEKEAQLANERIDNLLKTQKLLDNTDVEANLDKIQKTLQLKTEEAQLLASLELLKKTQKLITQPSEREWRVGIKEGTEKEISRPEGMPLNPNSSEHETAPLTEEDKRKPEEAAPKQKEKQLISEKTQAQTKLIQSRNKQQATQQQKAQTKAEITKEQKQIQKIEQSLGQKSTTPQQKQKLQENKEKREEKLTQLQKQLEKTERAEKKLEKQVEKEEKEVQAKEQEIKKVQQQPPSSILAKKLNQEIKDAEQQAQQAKHEYIEEKIQEIKESQSSTAAPQKSMSLYMLYLIIFLLEYVVYKKNGLMGLVVLNVILAILYYNKDTIMDIYGYTYWKNKKVVEAKKEELIETQEEFAKEVVKNETEYIERLQEASENLEKVKAKIKTSKTVNFSVLSQGIGTASNIWFANQAEEFLRLVQASGTTLNPEEQQLAEKIQTKQREKDYQEFSQEIAKIPAYPPEVRKTLSKLLTNLNEEQIIAISSQSLYLRNSPELENIYSYLTQEQKLTILNSGLDNLQINTTEKKKELLDIRISLKQEEKSFDLSISEKENILRLIASKISSEQLKSYEAYGVPIYNAAKSLLKLAEDLITIEQKEDLVNAGRDNLENFPLSSNQEKIIKTLAPLQKEYNYSEDLLRQLRFLPSRQFLVQKEIIPLEYRKIQDNYKELKKEVLGKKYKLAREDIKYQEKEASKKEKQELRNSLLPSLLFFAQMNLTDLASQEYRLSKEQTKEWIDIGLTPQEAEYATWLKNTEKLDAEQVLNAENTEELKEKYQQYLTKIEQNKSQGAEKEAVRGIIRILSNESLPKEEQFRELKDFLSKYPSNIAERELKEWKRKQEYLSSLSGKGSGTIATAPNITSLEEKYERLADAYENMRNLIERGGGLASSPENISPEKQPTPTASDSRWDKLAANLSAEEAERLKKKKAREEAKKKLDEAEFARRQANLNNDAKRIQEAKERAEEELKFAEERIRKEKEKKEQEIEELRKKNEQEEKRIEDERKLAEQELAKKLEEERTNIIKEQELADAELKNIRDEIKLQEEQGRKAKETARLKEEELKSQKNRENQLKKYRAELYDAVLDYTFTSEEGEVGTRSPKKGFGDLRVFLDEHPNMEFNLHFGDISDINITNSTYRKAIEIFRKVVGNRFVTKQLLRELINANVQSLDYIKG</sequence>
<feature type="coiled-coil region" evidence="2">
    <location>
        <begin position="858"/>
        <end position="910"/>
    </location>
</feature>
<proteinExistence type="predicted"/>
<feature type="compositionally biased region" description="Basic and acidic residues" evidence="3">
    <location>
        <begin position="701"/>
        <end position="720"/>
    </location>
</feature>
<feature type="non-terminal residue" evidence="4">
    <location>
        <position position="1"/>
    </location>
</feature>
<feature type="compositionally biased region" description="Polar residues" evidence="3">
    <location>
        <begin position="1407"/>
        <end position="1423"/>
    </location>
</feature>
<evidence type="ECO:0000313" key="4">
    <source>
        <dbReference type="EMBL" id="CAG8622441.1"/>
    </source>
</evidence>
<dbReference type="GO" id="GO:0003677">
    <property type="term" value="F:DNA binding"/>
    <property type="evidence" value="ECO:0007669"/>
    <property type="project" value="UniProtKB-KW"/>
</dbReference>
<feature type="coiled-coil region" evidence="2">
    <location>
        <begin position="287"/>
        <end position="566"/>
    </location>
</feature>
<dbReference type="SUPFAM" id="SSF47413">
    <property type="entry name" value="lambda repressor-like DNA-binding domains"/>
    <property type="match status" value="1"/>
</dbReference>
<keyword evidence="1" id="KW-0238">DNA-binding</keyword>